<proteinExistence type="predicted"/>
<organism evidence="1 3">
    <name type="scientific">Leclercia adecarboxylata</name>
    <dbReference type="NCBI Taxonomy" id="83655"/>
    <lineage>
        <taxon>Bacteria</taxon>
        <taxon>Pseudomonadati</taxon>
        <taxon>Pseudomonadota</taxon>
        <taxon>Gammaproteobacteria</taxon>
        <taxon>Enterobacterales</taxon>
        <taxon>Enterobacteriaceae</taxon>
        <taxon>Leclercia</taxon>
    </lineage>
</organism>
<evidence type="ECO:0000313" key="3">
    <source>
        <dbReference type="Proteomes" id="UP001149314"/>
    </source>
</evidence>
<name>A0A9X4BDN1_9ENTR</name>
<gene>
    <name evidence="1" type="ORF">OEZ79_08430</name>
    <name evidence="2" type="ORF">VOF76_16995</name>
</gene>
<dbReference type="RefSeq" id="WP_191152749.1">
    <property type="nucleotide sequence ID" value="NZ_CP060824.1"/>
</dbReference>
<dbReference type="Proteomes" id="UP001149314">
    <property type="component" value="Unassembled WGS sequence"/>
</dbReference>
<keyword evidence="4" id="KW-1185">Reference proteome</keyword>
<accession>A0A9X4BDN1</accession>
<comment type="caution">
    <text evidence="1">The sequence shown here is derived from an EMBL/GenBank/DDBJ whole genome shotgun (WGS) entry which is preliminary data.</text>
</comment>
<sequence length="434" mass="48839">MTAEIAVYNRSGIALAADSAVTTTNGFSEKIYNNADKLFELSKHHPVALMIYNNAGICGAPWELMIKAYRKSLNDKSFSFISDYAADFFSFVQKNQNIITGDMQAKYFFSLFSDAILPKLLKEVQDEDVAGYIKVNNAAPSFDEYHNFIELRCRRKFAEINSSPFFDQFTQEDFDLAFSELSQITYQLCALRIQPNIENPENPYPESLKESLAFLLASYMCKENDLQTYSGIVFAGYGDEEFYPAIESHHIYGVYNGKIMKPSSKDKDNSGSSIGIFPFAQEDEVHTFMQGCSQGILKCVEDSVFGSFQKLKMEVTGLLSAQHPDISRYDIEAAFDATIATTQGDTLEALQNHMTLNHVQKVLSVLGSLAKVDLGYMAESLVNLTAFKRKVSNDSDSVGGPIDVAVLSKGDGFVWMKRKHYFDKELNYQFFKRK</sequence>
<evidence type="ECO:0000313" key="2">
    <source>
        <dbReference type="EMBL" id="MEC3937868.1"/>
    </source>
</evidence>
<protein>
    <submittedName>
        <fullName evidence="1">Uncharacterized protein</fullName>
    </submittedName>
</protein>
<dbReference type="Proteomes" id="UP001357437">
    <property type="component" value="Unassembled WGS sequence"/>
</dbReference>
<reference evidence="1" key="1">
    <citation type="journal article" date="2023" name="Genes Genomics">
        <title>Genomic insights of Leclercia adecarboxylata strains linked to an outbreak in public hospitals in Mexico.</title>
        <authorList>
            <person name="Barrios-Villa E."/>
            <person name="Pacheco-Flores B."/>
            <person name="Lozano-Zarain P."/>
            <person name="Del Campo-Ortega R."/>
            <person name="de Jesus Ascencio-Montiel I."/>
            <person name="Gonzalez-Leon M."/>
            <person name="Camorlinga-Ponce M."/>
            <person name="Gaytan Cervantes F.J."/>
            <person name="Gonzalez Torres C."/>
            <person name="Aguilar E."/>
            <person name="Gonzalez Ibarra J."/>
            <person name="Torres Lopez F.J."/>
            <person name="Rosas-Vargas H."/>
            <person name="Gonzalez-Bonilla C.R."/>
            <person name="Del Carmen Rocha-Gracia R."/>
        </authorList>
    </citation>
    <scope>NUCLEOTIDE SEQUENCE</scope>
    <source>
        <strain evidence="1">Lac40</strain>
    </source>
</reference>
<evidence type="ECO:0000313" key="4">
    <source>
        <dbReference type="Proteomes" id="UP001357437"/>
    </source>
</evidence>
<dbReference type="AlphaFoldDB" id="A0A9X4BDN1"/>
<dbReference type="EMBL" id="JAOURS010000006">
    <property type="protein sequence ID" value="MDC6638260.1"/>
    <property type="molecule type" value="Genomic_DNA"/>
</dbReference>
<dbReference type="EMBL" id="JAYMCU010000032">
    <property type="protein sequence ID" value="MEC3937868.1"/>
    <property type="molecule type" value="Genomic_DNA"/>
</dbReference>
<reference evidence="2 4" key="2">
    <citation type="submission" date="2024-01" db="EMBL/GenBank/DDBJ databases">
        <title>Comparative Genomics of Leclercia adecarboxylata Strains Isolated from Several Sources.</title>
        <authorList>
            <person name="Yescas-Zazueta V."/>
            <person name="Balbuena-Alonso M.G."/>
            <person name="Valencia D."/>
            <person name="Mendez-Pfeiffer P.A."/>
            <person name="Ballesteros-Monrreal M.G."/>
            <person name="Rocha-Gracia R.D.C."/>
            <person name="Barrios-Villa E."/>
        </authorList>
    </citation>
    <scope>NUCLEOTIDE SEQUENCE [LARGE SCALE GENOMIC DNA]</scope>
    <source>
        <strain evidence="2 4">33MEM</strain>
    </source>
</reference>
<evidence type="ECO:0000313" key="1">
    <source>
        <dbReference type="EMBL" id="MDC6638260.1"/>
    </source>
</evidence>